<gene>
    <name evidence="2" type="ORF">T10_6257</name>
</gene>
<protein>
    <submittedName>
        <fullName evidence="2">Uncharacterized protein</fullName>
    </submittedName>
</protein>
<name>A0A0V1MLT8_9BILA</name>
<sequence length="72" mass="7768">MVSVNSDGTSFLFLGSVPTIVVLLANRSSANGMLVKKLSIVTFLPFPHQGLTNRFTSSPTFIRSLWPGCLPT</sequence>
<keyword evidence="3" id="KW-1185">Reference proteome</keyword>
<accession>A0A0V1MLT8</accession>
<dbReference type="EMBL" id="JYDO01000078">
    <property type="protein sequence ID" value="KRZ72480.1"/>
    <property type="molecule type" value="Genomic_DNA"/>
</dbReference>
<keyword evidence="1" id="KW-1133">Transmembrane helix</keyword>
<comment type="caution">
    <text evidence="2">The sequence shown here is derived from an EMBL/GenBank/DDBJ whole genome shotgun (WGS) entry which is preliminary data.</text>
</comment>
<keyword evidence="1" id="KW-0812">Transmembrane</keyword>
<proteinExistence type="predicted"/>
<dbReference type="AlphaFoldDB" id="A0A0V1MLT8"/>
<keyword evidence="1" id="KW-0472">Membrane</keyword>
<evidence type="ECO:0000313" key="2">
    <source>
        <dbReference type="EMBL" id="KRZ72480.1"/>
    </source>
</evidence>
<evidence type="ECO:0000256" key="1">
    <source>
        <dbReference type="SAM" id="Phobius"/>
    </source>
</evidence>
<reference evidence="2 3" key="1">
    <citation type="submission" date="2015-01" db="EMBL/GenBank/DDBJ databases">
        <title>Evolution of Trichinella species and genotypes.</title>
        <authorList>
            <person name="Korhonen P.K."/>
            <person name="Edoardo P."/>
            <person name="Giuseppe L.R."/>
            <person name="Gasser R.B."/>
        </authorList>
    </citation>
    <scope>NUCLEOTIDE SEQUENCE [LARGE SCALE GENOMIC DNA]</scope>
    <source>
        <strain evidence="2">ISS1980</strain>
    </source>
</reference>
<organism evidence="2 3">
    <name type="scientific">Trichinella papuae</name>
    <dbReference type="NCBI Taxonomy" id="268474"/>
    <lineage>
        <taxon>Eukaryota</taxon>
        <taxon>Metazoa</taxon>
        <taxon>Ecdysozoa</taxon>
        <taxon>Nematoda</taxon>
        <taxon>Enoplea</taxon>
        <taxon>Dorylaimia</taxon>
        <taxon>Trichinellida</taxon>
        <taxon>Trichinellidae</taxon>
        <taxon>Trichinella</taxon>
    </lineage>
</organism>
<dbReference type="Proteomes" id="UP000054843">
    <property type="component" value="Unassembled WGS sequence"/>
</dbReference>
<evidence type="ECO:0000313" key="3">
    <source>
        <dbReference type="Proteomes" id="UP000054843"/>
    </source>
</evidence>
<feature type="transmembrane region" description="Helical" evidence="1">
    <location>
        <begin position="12"/>
        <end position="30"/>
    </location>
</feature>